<gene>
    <name evidence="2" type="ORF">Pyn_25341</name>
</gene>
<keyword evidence="1" id="KW-1133">Transmembrane helix</keyword>
<accession>A0A314UI10</accession>
<dbReference type="OrthoDB" id="5984008at2759"/>
<dbReference type="AlphaFoldDB" id="A0A314UI10"/>
<feature type="transmembrane region" description="Helical" evidence="1">
    <location>
        <begin position="65"/>
        <end position="86"/>
    </location>
</feature>
<reference evidence="2 3" key="1">
    <citation type="submission" date="2018-02" db="EMBL/GenBank/DDBJ databases">
        <title>Draft genome of wild Prunus yedoensis var. nudiflora.</title>
        <authorList>
            <person name="Baek S."/>
            <person name="Kim J.-H."/>
            <person name="Choi K."/>
            <person name="Kim G.-B."/>
            <person name="Cho A."/>
            <person name="Jang H."/>
            <person name="Shin C.-H."/>
            <person name="Yu H.-J."/>
            <person name="Mun J.-H."/>
        </authorList>
    </citation>
    <scope>NUCLEOTIDE SEQUENCE [LARGE SCALE GENOMIC DNA]</scope>
    <source>
        <strain evidence="3">cv. Jeju island</strain>
        <tissue evidence="2">Leaf</tissue>
    </source>
</reference>
<proteinExistence type="predicted"/>
<protein>
    <submittedName>
        <fullName evidence="2">Glutamate receptor 3.6-like</fullName>
    </submittedName>
</protein>
<dbReference type="STRING" id="2094558.A0A314UI10"/>
<keyword evidence="1" id="KW-0472">Membrane</keyword>
<evidence type="ECO:0000313" key="2">
    <source>
        <dbReference type="EMBL" id="PQM36432.1"/>
    </source>
</evidence>
<comment type="caution">
    <text evidence="2">The sequence shown here is derived from an EMBL/GenBank/DDBJ whole genome shotgun (WGS) entry which is preliminary data.</text>
</comment>
<dbReference type="SUPFAM" id="SSF53850">
    <property type="entry name" value="Periplasmic binding protein-like II"/>
    <property type="match status" value="1"/>
</dbReference>
<sequence length="113" mass="12643">MGSGQAVLLQWLIHGAAFPRDSPLATDMSTAVLKLSEKGDLQKILDKWLMRSACSAQGAKQAVDFLLLKSFWGLFLALLLHVIYLVHQFHRYSDSCCAVRTHSLDVCDLLFHL</sequence>
<keyword evidence="3" id="KW-1185">Reference proteome</keyword>
<dbReference type="InterPro" id="IPR015683">
    <property type="entry name" value="Ionotropic_Glu_rcpt"/>
</dbReference>
<evidence type="ECO:0000313" key="3">
    <source>
        <dbReference type="Proteomes" id="UP000250321"/>
    </source>
</evidence>
<name>A0A314UI10_PRUYE</name>
<keyword evidence="2" id="KW-0675">Receptor</keyword>
<dbReference type="FunFam" id="3.40.190.10:FF:000039">
    <property type="entry name" value="Glutamate receptor"/>
    <property type="match status" value="1"/>
</dbReference>
<organism evidence="2 3">
    <name type="scientific">Prunus yedoensis var. nudiflora</name>
    <dbReference type="NCBI Taxonomy" id="2094558"/>
    <lineage>
        <taxon>Eukaryota</taxon>
        <taxon>Viridiplantae</taxon>
        <taxon>Streptophyta</taxon>
        <taxon>Embryophyta</taxon>
        <taxon>Tracheophyta</taxon>
        <taxon>Spermatophyta</taxon>
        <taxon>Magnoliopsida</taxon>
        <taxon>eudicotyledons</taxon>
        <taxon>Gunneridae</taxon>
        <taxon>Pentapetalae</taxon>
        <taxon>rosids</taxon>
        <taxon>fabids</taxon>
        <taxon>Rosales</taxon>
        <taxon>Rosaceae</taxon>
        <taxon>Amygdaloideae</taxon>
        <taxon>Amygdaleae</taxon>
        <taxon>Prunus</taxon>
    </lineage>
</organism>
<dbReference type="Proteomes" id="UP000250321">
    <property type="component" value="Unassembled WGS sequence"/>
</dbReference>
<keyword evidence="1" id="KW-0812">Transmembrane</keyword>
<dbReference type="EMBL" id="PJQY01003548">
    <property type="protein sequence ID" value="PQM36432.1"/>
    <property type="molecule type" value="Genomic_DNA"/>
</dbReference>
<dbReference type="PANTHER" id="PTHR18966">
    <property type="entry name" value="IONOTROPIC GLUTAMATE RECEPTOR"/>
    <property type="match status" value="1"/>
</dbReference>
<evidence type="ECO:0000256" key="1">
    <source>
        <dbReference type="SAM" id="Phobius"/>
    </source>
</evidence>
<dbReference type="Gene3D" id="3.40.190.10">
    <property type="entry name" value="Periplasmic binding protein-like II"/>
    <property type="match status" value="1"/>
</dbReference>